<dbReference type="AlphaFoldDB" id="A0AAD3T303"/>
<sequence length="327" mass="35987">MDAYEFLKIVKNPDGSITRQSQVPILPPSPEQTDPDATQPIAFSKDVPLNPSNKTFLRIFRPAVVPSPAGDKLPLVIYFHGGGFVFFSASSAMFHDSCTRMAAGFPAVIISVDYRLAPEHRLPAAYDDAVEAIAWVRKQALDADSGDPWLREFADFQNCFLMGSSSGGNLTYHAGLRALDMNLSPIKIVGLIINQPYFGGVQRTDSELRFANDKILPLPANDLMWSLALPIDADRDHEYCNPIVSGTHRDKIGRLPRCWIGGYGGDPLVDKQKEFAQMLESRGVHVVASFQEGGHHAVELFEPQRAQALLSDVRGFIHSTLLPKAAM</sequence>
<reference evidence="5" key="1">
    <citation type="submission" date="2023-05" db="EMBL/GenBank/DDBJ databases">
        <title>Nepenthes gracilis genome sequencing.</title>
        <authorList>
            <person name="Fukushima K."/>
        </authorList>
    </citation>
    <scope>NUCLEOTIDE SEQUENCE</scope>
    <source>
        <strain evidence="5">SING2019-196</strain>
    </source>
</reference>
<evidence type="ECO:0000256" key="1">
    <source>
        <dbReference type="ARBA" id="ARBA00010515"/>
    </source>
</evidence>
<feature type="domain" description="Alpha/beta hydrolase fold-3" evidence="4">
    <location>
        <begin position="76"/>
        <end position="298"/>
    </location>
</feature>
<dbReference type="InterPro" id="IPR029058">
    <property type="entry name" value="AB_hydrolase_fold"/>
</dbReference>
<evidence type="ECO:0000256" key="2">
    <source>
        <dbReference type="ARBA" id="ARBA00022801"/>
    </source>
</evidence>
<dbReference type="InterPro" id="IPR002168">
    <property type="entry name" value="Lipase_GDXG_HIS_AS"/>
</dbReference>
<keyword evidence="2" id="KW-0378">Hydrolase</keyword>
<gene>
    <name evidence="5" type="ORF">Nepgr_023526</name>
</gene>
<accession>A0AAD3T303</accession>
<dbReference type="PROSITE" id="PS01173">
    <property type="entry name" value="LIPASE_GDXG_HIS"/>
    <property type="match status" value="1"/>
</dbReference>
<dbReference type="Proteomes" id="UP001279734">
    <property type="component" value="Unassembled WGS sequence"/>
</dbReference>
<evidence type="ECO:0000313" key="5">
    <source>
        <dbReference type="EMBL" id="GMH21684.1"/>
    </source>
</evidence>
<organism evidence="5 6">
    <name type="scientific">Nepenthes gracilis</name>
    <name type="common">Slender pitcher plant</name>
    <dbReference type="NCBI Taxonomy" id="150966"/>
    <lineage>
        <taxon>Eukaryota</taxon>
        <taxon>Viridiplantae</taxon>
        <taxon>Streptophyta</taxon>
        <taxon>Embryophyta</taxon>
        <taxon>Tracheophyta</taxon>
        <taxon>Spermatophyta</taxon>
        <taxon>Magnoliopsida</taxon>
        <taxon>eudicotyledons</taxon>
        <taxon>Gunneridae</taxon>
        <taxon>Pentapetalae</taxon>
        <taxon>Caryophyllales</taxon>
        <taxon>Nepenthaceae</taxon>
        <taxon>Nepenthes</taxon>
    </lineage>
</organism>
<keyword evidence="6" id="KW-1185">Reference proteome</keyword>
<dbReference type="InterPro" id="IPR013094">
    <property type="entry name" value="AB_hydrolase_3"/>
</dbReference>
<dbReference type="EMBL" id="BSYO01000023">
    <property type="protein sequence ID" value="GMH21684.1"/>
    <property type="molecule type" value="Genomic_DNA"/>
</dbReference>
<dbReference type="Gene3D" id="3.40.50.1820">
    <property type="entry name" value="alpha/beta hydrolase"/>
    <property type="match status" value="1"/>
</dbReference>
<evidence type="ECO:0000313" key="6">
    <source>
        <dbReference type="Proteomes" id="UP001279734"/>
    </source>
</evidence>
<proteinExistence type="inferred from homology"/>
<comment type="similarity">
    <text evidence="1">Belongs to the 'GDXG' lipolytic enzyme family.</text>
</comment>
<evidence type="ECO:0000256" key="3">
    <source>
        <dbReference type="SAM" id="MobiDB-lite"/>
    </source>
</evidence>
<name>A0AAD3T303_NEPGR</name>
<dbReference type="SUPFAM" id="SSF53474">
    <property type="entry name" value="alpha/beta-Hydrolases"/>
    <property type="match status" value="1"/>
</dbReference>
<dbReference type="GO" id="GO:0016787">
    <property type="term" value="F:hydrolase activity"/>
    <property type="evidence" value="ECO:0007669"/>
    <property type="project" value="UniProtKB-KW"/>
</dbReference>
<dbReference type="Pfam" id="PF07859">
    <property type="entry name" value="Abhydrolase_3"/>
    <property type="match status" value="1"/>
</dbReference>
<comment type="caution">
    <text evidence="5">The sequence shown here is derived from an EMBL/GenBank/DDBJ whole genome shotgun (WGS) entry which is preliminary data.</text>
</comment>
<dbReference type="PANTHER" id="PTHR23024:SF113">
    <property type="entry name" value="CARBOXYLESTERASE 8-RELATED"/>
    <property type="match status" value="1"/>
</dbReference>
<dbReference type="PANTHER" id="PTHR23024">
    <property type="entry name" value="ARYLACETAMIDE DEACETYLASE"/>
    <property type="match status" value="1"/>
</dbReference>
<feature type="region of interest" description="Disordered" evidence="3">
    <location>
        <begin position="25"/>
        <end position="44"/>
    </location>
</feature>
<protein>
    <recommendedName>
        <fullName evidence="4">Alpha/beta hydrolase fold-3 domain-containing protein</fullName>
    </recommendedName>
</protein>
<evidence type="ECO:0000259" key="4">
    <source>
        <dbReference type="Pfam" id="PF07859"/>
    </source>
</evidence>
<dbReference type="InterPro" id="IPR050466">
    <property type="entry name" value="Carboxylest/Gibb_receptor"/>
</dbReference>